<sequence>MKSLTLEKHALIMGTAQLKEELHQYVDRGDKRLLHMMQAIAKAYFEEDYTSPGDPMSIEEYKERIREAKSNIAVGHFTTQEDLEREMEQW</sequence>
<accession>A0ABY6D1L2</accession>
<reference evidence="1" key="1">
    <citation type="submission" date="2022-10" db="EMBL/GenBank/DDBJ databases">
        <title>Comparative genomics and taxonomic characterization of three novel marine species of genus Reichenbachiella exhibiting antioxidant and polysaccharide degradation activities.</title>
        <authorList>
            <person name="Muhammad N."/>
            <person name="Lee Y.-J."/>
            <person name="Ko J."/>
            <person name="Kim S.-G."/>
        </authorList>
    </citation>
    <scope>NUCLEOTIDE SEQUENCE</scope>
    <source>
        <strain evidence="1">Wsw4-B4</strain>
    </source>
</reference>
<evidence type="ECO:0000313" key="1">
    <source>
        <dbReference type="EMBL" id="UXX80056.1"/>
    </source>
</evidence>
<keyword evidence="2" id="KW-1185">Reference proteome</keyword>
<dbReference type="Proteomes" id="UP001062165">
    <property type="component" value="Chromosome"/>
</dbReference>
<gene>
    <name evidence="1" type="ORF">N7E81_02915</name>
</gene>
<evidence type="ECO:0000313" key="2">
    <source>
        <dbReference type="Proteomes" id="UP001062165"/>
    </source>
</evidence>
<dbReference type="RefSeq" id="WP_263051786.1">
    <property type="nucleotide sequence ID" value="NZ_CP106735.1"/>
</dbReference>
<dbReference type="EMBL" id="CP106735">
    <property type="protein sequence ID" value="UXX80056.1"/>
    <property type="molecule type" value="Genomic_DNA"/>
</dbReference>
<organism evidence="1 2">
    <name type="scientific">Reichenbachiella carrageenanivorans</name>
    <dbReference type="NCBI Taxonomy" id="2979869"/>
    <lineage>
        <taxon>Bacteria</taxon>
        <taxon>Pseudomonadati</taxon>
        <taxon>Bacteroidota</taxon>
        <taxon>Cytophagia</taxon>
        <taxon>Cytophagales</taxon>
        <taxon>Reichenbachiellaceae</taxon>
        <taxon>Reichenbachiella</taxon>
    </lineage>
</organism>
<evidence type="ECO:0008006" key="3">
    <source>
        <dbReference type="Google" id="ProtNLM"/>
    </source>
</evidence>
<proteinExistence type="predicted"/>
<name>A0ABY6D1L2_9BACT</name>
<protein>
    <recommendedName>
        <fullName evidence="3">Addiction module component</fullName>
    </recommendedName>
</protein>